<proteinExistence type="predicted"/>
<sequence>MVPVLQQRLAREKIKFNFNPPAAPHFGGVWEREVRSVKSALYTCVGSQPVPEEVLLTVPLEVKAILNSKPLGYVSADVADMDPVTPKSLFMGWPDGSLPQVVYPETEILSRRCWRHSQILADQFWSRFIREYLPGLQTRQKWQSSPPDLQDETVIMLVEPQLPWAQWPVGRVVKVHRSDDGCVRSADVNIKGHVFTRPVARLVMLPALPPGEEDPPPTSRPSKTD</sequence>
<accession>A0AA47M068</accession>
<organism evidence="3 4">
    <name type="scientific">Merluccius polli</name>
    <name type="common">Benguela hake</name>
    <name type="synonym">Merluccius cadenati</name>
    <dbReference type="NCBI Taxonomy" id="89951"/>
    <lineage>
        <taxon>Eukaryota</taxon>
        <taxon>Metazoa</taxon>
        <taxon>Chordata</taxon>
        <taxon>Craniata</taxon>
        <taxon>Vertebrata</taxon>
        <taxon>Euteleostomi</taxon>
        <taxon>Actinopterygii</taxon>
        <taxon>Neopterygii</taxon>
        <taxon>Teleostei</taxon>
        <taxon>Neoteleostei</taxon>
        <taxon>Acanthomorphata</taxon>
        <taxon>Zeiogadaria</taxon>
        <taxon>Gadariae</taxon>
        <taxon>Gadiformes</taxon>
        <taxon>Gadoidei</taxon>
        <taxon>Merlucciidae</taxon>
        <taxon>Merluccius</taxon>
    </lineage>
</organism>
<reference evidence="3" key="1">
    <citation type="journal article" date="2023" name="Front. Mar. Sci.">
        <title>A new Merluccius polli reference genome to investigate the effects of global change in West African waters.</title>
        <authorList>
            <person name="Mateo J.L."/>
            <person name="Blanco-Fernandez C."/>
            <person name="Garcia-Vazquez E."/>
            <person name="Machado-Schiaffino G."/>
        </authorList>
    </citation>
    <scope>NUCLEOTIDE SEQUENCE</scope>
    <source>
        <strain evidence="3">C29</strain>
        <tissue evidence="3">Fin</tissue>
    </source>
</reference>
<evidence type="ECO:0000313" key="3">
    <source>
        <dbReference type="EMBL" id="KAK0131218.1"/>
    </source>
</evidence>
<dbReference type="EMBL" id="JAOPHQ010006557">
    <property type="protein sequence ID" value="KAK0131218.1"/>
    <property type="molecule type" value="Genomic_DNA"/>
</dbReference>
<dbReference type="InterPro" id="IPR040676">
    <property type="entry name" value="DUF5641"/>
</dbReference>
<gene>
    <name evidence="3" type="ORF">N1851_034084</name>
</gene>
<dbReference type="Proteomes" id="UP001174136">
    <property type="component" value="Unassembled WGS sequence"/>
</dbReference>
<feature type="region of interest" description="Disordered" evidence="1">
    <location>
        <begin position="206"/>
        <end position="225"/>
    </location>
</feature>
<feature type="domain" description="DUF5641" evidence="2">
    <location>
        <begin position="114"/>
        <end position="205"/>
    </location>
</feature>
<comment type="caution">
    <text evidence="3">The sequence shown here is derived from an EMBL/GenBank/DDBJ whole genome shotgun (WGS) entry which is preliminary data.</text>
</comment>
<dbReference type="Gene3D" id="3.30.420.10">
    <property type="entry name" value="Ribonuclease H-like superfamily/Ribonuclease H"/>
    <property type="match status" value="1"/>
</dbReference>
<evidence type="ECO:0000313" key="4">
    <source>
        <dbReference type="Proteomes" id="UP001174136"/>
    </source>
</evidence>
<dbReference type="InterPro" id="IPR036397">
    <property type="entry name" value="RNaseH_sf"/>
</dbReference>
<dbReference type="GO" id="GO:0003676">
    <property type="term" value="F:nucleic acid binding"/>
    <property type="evidence" value="ECO:0007669"/>
    <property type="project" value="InterPro"/>
</dbReference>
<dbReference type="AlphaFoldDB" id="A0AA47M068"/>
<dbReference type="Pfam" id="PF18701">
    <property type="entry name" value="DUF5641"/>
    <property type="match status" value="1"/>
</dbReference>
<evidence type="ECO:0000259" key="2">
    <source>
        <dbReference type="Pfam" id="PF18701"/>
    </source>
</evidence>
<name>A0AA47M068_MERPO</name>
<protein>
    <recommendedName>
        <fullName evidence="2">DUF5641 domain-containing protein</fullName>
    </recommendedName>
</protein>
<keyword evidence="4" id="KW-1185">Reference proteome</keyword>
<dbReference type="PANTHER" id="PTHR47331">
    <property type="entry name" value="PHD-TYPE DOMAIN-CONTAINING PROTEIN"/>
    <property type="match status" value="1"/>
</dbReference>
<evidence type="ECO:0000256" key="1">
    <source>
        <dbReference type="SAM" id="MobiDB-lite"/>
    </source>
</evidence>